<evidence type="ECO:0000256" key="5">
    <source>
        <dbReference type="ARBA" id="ARBA00022989"/>
    </source>
</evidence>
<proteinExistence type="inferred from homology"/>
<dbReference type="GeneID" id="70291710"/>
<comment type="caution">
    <text evidence="13">The sequence shown here is derived from an EMBL/GenBank/DDBJ whole genome shotgun (WGS) entry which is preliminary data.</text>
</comment>
<feature type="region of interest" description="Disordered" evidence="7">
    <location>
        <begin position="439"/>
        <end position="480"/>
    </location>
</feature>
<evidence type="ECO:0000256" key="1">
    <source>
        <dbReference type="ARBA" id="ARBA00004141"/>
    </source>
</evidence>
<evidence type="ECO:0000256" key="7">
    <source>
        <dbReference type="SAM" id="MobiDB-lite"/>
    </source>
</evidence>
<keyword evidence="3" id="KW-0813">Transport</keyword>
<dbReference type="GO" id="GO:0005886">
    <property type="term" value="C:plasma membrane"/>
    <property type="evidence" value="ECO:0007669"/>
    <property type="project" value="TreeGrafter"/>
</dbReference>
<feature type="transmembrane region" description="Helical" evidence="8">
    <location>
        <begin position="37"/>
        <end position="63"/>
    </location>
</feature>
<feature type="domain" description="CSC1/OSCA1-like N-terminal transmembrane" evidence="11">
    <location>
        <begin position="41"/>
        <end position="207"/>
    </location>
</feature>
<dbReference type="PANTHER" id="PTHR13018">
    <property type="entry name" value="PROBABLE MEMBRANE PROTEIN DUF221-RELATED"/>
    <property type="match status" value="1"/>
</dbReference>
<dbReference type="Pfam" id="PF02714">
    <property type="entry name" value="RSN1_7TM"/>
    <property type="match status" value="1"/>
</dbReference>
<dbReference type="InterPro" id="IPR045122">
    <property type="entry name" value="Csc1-like"/>
</dbReference>
<feature type="compositionally biased region" description="Basic and acidic residues" evidence="7">
    <location>
        <begin position="315"/>
        <end position="329"/>
    </location>
</feature>
<organism evidence="13 14">
    <name type="scientific">Emericellopsis atlantica</name>
    <dbReference type="NCBI Taxonomy" id="2614577"/>
    <lineage>
        <taxon>Eukaryota</taxon>
        <taxon>Fungi</taxon>
        <taxon>Dikarya</taxon>
        <taxon>Ascomycota</taxon>
        <taxon>Pezizomycotina</taxon>
        <taxon>Sordariomycetes</taxon>
        <taxon>Hypocreomycetidae</taxon>
        <taxon>Hypocreales</taxon>
        <taxon>Bionectriaceae</taxon>
        <taxon>Emericellopsis</taxon>
    </lineage>
</organism>
<name>A0A9P8CUJ9_9HYPO</name>
<feature type="transmembrane region" description="Helical" evidence="8">
    <location>
        <begin position="988"/>
        <end position="1006"/>
    </location>
</feature>
<feature type="transmembrane region" description="Helical" evidence="8">
    <location>
        <begin position="787"/>
        <end position="809"/>
    </location>
</feature>
<evidence type="ECO:0008006" key="15">
    <source>
        <dbReference type="Google" id="ProtNLM"/>
    </source>
</evidence>
<keyword evidence="14" id="KW-1185">Reference proteome</keyword>
<accession>A0A9P8CUJ9</accession>
<dbReference type="EMBL" id="MU251242">
    <property type="protein sequence ID" value="KAG9259080.1"/>
    <property type="molecule type" value="Genomic_DNA"/>
</dbReference>
<feature type="transmembrane region" description="Helical" evidence="8">
    <location>
        <begin position="745"/>
        <end position="766"/>
    </location>
</feature>
<dbReference type="InterPro" id="IPR003864">
    <property type="entry name" value="CSC1/OSCA1-like_7TM"/>
</dbReference>
<gene>
    <name evidence="13" type="ORF">F5Z01DRAFT_614254</name>
</gene>
<feature type="transmembrane region" description="Helical" evidence="8">
    <location>
        <begin position="855"/>
        <end position="874"/>
    </location>
</feature>
<dbReference type="Pfam" id="PF13967">
    <property type="entry name" value="RSN1_TM"/>
    <property type="match status" value="1"/>
</dbReference>
<feature type="region of interest" description="Disordered" evidence="7">
    <location>
        <begin position="1039"/>
        <end position="1098"/>
    </location>
</feature>
<feature type="transmembrane region" description="Helical" evidence="8">
    <location>
        <begin position="124"/>
        <end position="144"/>
    </location>
</feature>
<evidence type="ECO:0000313" key="14">
    <source>
        <dbReference type="Proteomes" id="UP000887229"/>
    </source>
</evidence>
<evidence type="ECO:0000259" key="9">
    <source>
        <dbReference type="Pfam" id="PF02714"/>
    </source>
</evidence>
<dbReference type="InterPro" id="IPR027815">
    <property type="entry name" value="CSC1/OSCA1-like_cyt"/>
</dbReference>
<dbReference type="AlphaFoldDB" id="A0A9P8CUJ9"/>
<feature type="region of interest" description="Disordered" evidence="7">
    <location>
        <begin position="296"/>
        <end position="351"/>
    </location>
</feature>
<dbReference type="Pfam" id="PF14703">
    <property type="entry name" value="PHM7_cyt"/>
    <property type="match status" value="2"/>
</dbReference>
<evidence type="ECO:0000259" key="10">
    <source>
        <dbReference type="Pfam" id="PF12621"/>
    </source>
</evidence>
<dbReference type="RefSeq" id="XP_046123004.1">
    <property type="nucleotide sequence ID" value="XM_046260807.1"/>
</dbReference>
<dbReference type="Proteomes" id="UP000887229">
    <property type="component" value="Unassembled WGS sequence"/>
</dbReference>
<feature type="domain" description="CSC1/OSCA1-like cytosolic" evidence="12">
    <location>
        <begin position="573"/>
        <end position="681"/>
    </location>
</feature>
<keyword evidence="4 8" id="KW-0812">Transmembrane</keyword>
<dbReference type="InterPro" id="IPR032880">
    <property type="entry name" value="CSC1/OSCA1-like_N"/>
</dbReference>
<keyword evidence="5 8" id="KW-1133">Transmembrane helix</keyword>
<evidence type="ECO:0000259" key="12">
    <source>
        <dbReference type="Pfam" id="PF14703"/>
    </source>
</evidence>
<sequence>MKPTTLHHLLSRSVESFSRRQNNPEGSAGSAQQDQGIGIVSFLTAFIVASIIFAVQSGFFLLLRNKLARIFKPKTYLVPERERTPSPPSSFFPLVKTLFSFPDRNVLHKCGLDAYFFLRYLRTLLVIFIPIACVVMPVLIPLNYVDGRGKNINVNENSSKRTSNETVTGLDTLAWGNVKPENSSRYAAHLVMAILVVIWICTVFFFELKVYVKVRQDYLTSAEHRLRASATTVLVSEIPGKWLTEEALRGLFDVFPGGVRNIWLNRDLSELLDKIALRDKYHSTLEQAETALIKAAKKAQRKQEKSQRKKTAHMNKKERAADDAKRDAKAVQMANSDGGINAGDTHEVPHIDIDPAQDTQQAELGHDNQGSKGFKKPLLGDPLAKVGLGIKGVVNKAEHGVKGAGQDVENTLETTNGFVGLTATQGPDQDAAHRRVRVPGQGEAAPMSSPSTVKTNGHHSPANSESSLKPKTQKAFQGPAGNTVRQLDNIEDQFVKEETKFWQFWKPPTGGYASPVPQGQEAADYMAKEAADNRTAWEKFKETVPFLMSQELTPVEYKEAYNPDHQEQDETGAVWEKYLKAKDRPTHRLPLFGNNALFGLPFITKKVDTIHYCRQELARLNVEIDEDQKHVERYPLMNSAFIQFEQQVAAHMACQSTMHHLPKHMSPRVVEISPRDVIWENMAMSWWQAWVRSFGVVSLIVAMVILWAIPVAFTATLGQLDELIAKNEWLSWLDANDTVRTVAEAVAGVLPAALLAIMLILVPIIFGFFGQFRGAKTGAQKAEFVQIFYFFFLFVQVFLIVSVASFFAASIDKLVKSFEELSSVSAVLNLLAINLPKAANYFFSYMILQALSTSSGTLLQIGTLFVWFILARIMDSTARAKWRRNTTLNTVDWGKFFPVYTNFACIGIIYSIIAPLISIFAIITFSLLWLAHRYSMLYVTRFEHDTGGVLYPRAINQTFTGIYFMEVCVAGLFFIVEDPNGKNVCTPHGIVMLVVVAFTVLYQILLNRSFSPLFRYLPITFEDEAVLRDEAFQRAQNKRLGLEEYDEEKDGEAPGSPHSVGTPKGRTPRLGSREEEEIEMEELRERRRSRASGKGMRNPVKHVGAFAKAGGDQFRKVTRTDQGAAQYRKKQHAKDLEAQRAIGDALYGGMNDDIEDLTPDERDLLVRHAFKHSALRARRPVVWIPRDDLGISDDEIRRTQAYSENIWISNEGTALDSKTRVVYGKNPPDFSEVDVINL</sequence>
<evidence type="ECO:0000256" key="6">
    <source>
        <dbReference type="ARBA" id="ARBA00023136"/>
    </source>
</evidence>
<feature type="domain" description="CSC1/OSCA1-like 7TM region" evidence="9">
    <location>
        <begin position="692"/>
        <end position="973"/>
    </location>
</feature>
<evidence type="ECO:0000259" key="11">
    <source>
        <dbReference type="Pfam" id="PF13967"/>
    </source>
</evidence>
<keyword evidence="6 8" id="KW-0472">Membrane</keyword>
<evidence type="ECO:0000256" key="3">
    <source>
        <dbReference type="ARBA" id="ARBA00022448"/>
    </source>
</evidence>
<dbReference type="OrthoDB" id="1076608at2759"/>
<protein>
    <recommendedName>
        <fullName evidence="15">DUF221-domain-containing protein</fullName>
    </recommendedName>
</protein>
<feature type="domain" description="10TM putative phosphate transporter extracellular tail" evidence="10">
    <location>
        <begin position="1159"/>
        <end position="1229"/>
    </location>
</feature>
<comment type="subcellular location">
    <subcellularLocation>
        <location evidence="1">Membrane</location>
        <topology evidence="1">Multi-pass membrane protein</topology>
    </subcellularLocation>
</comment>
<feature type="transmembrane region" description="Helical" evidence="8">
    <location>
        <begin position="186"/>
        <end position="206"/>
    </location>
</feature>
<evidence type="ECO:0000256" key="2">
    <source>
        <dbReference type="ARBA" id="ARBA00007779"/>
    </source>
</evidence>
<feature type="transmembrane region" description="Helical" evidence="8">
    <location>
        <begin position="689"/>
        <end position="713"/>
    </location>
</feature>
<evidence type="ECO:0000313" key="13">
    <source>
        <dbReference type="EMBL" id="KAG9259080.1"/>
    </source>
</evidence>
<evidence type="ECO:0000256" key="8">
    <source>
        <dbReference type="SAM" id="Phobius"/>
    </source>
</evidence>
<feature type="transmembrane region" description="Helical" evidence="8">
    <location>
        <begin position="958"/>
        <end position="976"/>
    </location>
</feature>
<evidence type="ECO:0000256" key="4">
    <source>
        <dbReference type="ARBA" id="ARBA00022692"/>
    </source>
</evidence>
<feature type="domain" description="CSC1/OSCA1-like cytosolic" evidence="12">
    <location>
        <begin position="231"/>
        <end position="320"/>
    </location>
</feature>
<feature type="compositionally biased region" description="Polar residues" evidence="7">
    <location>
        <begin position="461"/>
        <end position="470"/>
    </location>
</feature>
<feature type="transmembrane region" description="Helical" evidence="8">
    <location>
        <begin position="908"/>
        <end position="931"/>
    </location>
</feature>
<dbReference type="GO" id="GO:0005227">
    <property type="term" value="F:calcium-activated cation channel activity"/>
    <property type="evidence" value="ECO:0007669"/>
    <property type="project" value="InterPro"/>
</dbReference>
<dbReference type="InterPro" id="IPR022257">
    <property type="entry name" value="PHM7_ext"/>
</dbReference>
<dbReference type="Pfam" id="PF12621">
    <property type="entry name" value="PHM7_ext"/>
    <property type="match status" value="1"/>
</dbReference>
<reference evidence="13" key="1">
    <citation type="journal article" date="2021" name="IMA Fungus">
        <title>Genomic characterization of three marine fungi, including Emericellopsis atlantica sp. nov. with signatures of a generalist lifestyle and marine biomass degradation.</title>
        <authorList>
            <person name="Hagestad O.C."/>
            <person name="Hou L."/>
            <person name="Andersen J.H."/>
            <person name="Hansen E.H."/>
            <person name="Altermark B."/>
            <person name="Li C."/>
            <person name="Kuhnert E."/>
            <person name="Cox R.J."/>
            <person name="Crous P.W."/>
            <person name="Spatafora J.W."/>
            <person name="Lail K."/>
            <person name="Amirebrahimi M."/>
            <person name="Lipzen A."/>
            <person name="Pangilinan J."/>
            <person name="Andreopoulos W."/>
            <person name="Hayes R.D."/>
            <person name="Ng V."/>
            <person name="Grigoriev I.V."/>
            <person name="Jackson S.A."/>
            <person name="Sutton T.D.S."/>
            <person name="Dobson A.D.W."/>
            <person name="Rama T."/>
        </authorList>
    </citation>
    <scope>NUCLEOTIDE SEQUENCE</scope>
    <source>
        <strain evidence="13">TS7</strain>
    </source>
</reference>
<comment type="similarity">
    <text evidence="2">Belongs to the CSC1 (TC 1.A.17) family.</text>
</comment>
<dbReference type="PANTHER" id="PTHR13018:SF20">
    <property type="entry name" value="SPORULATION-SPECIFIC PROTEIN 75"/>
    <property type="match status" value="1"/>
</dbReference>